<dbReference type="InParanoid" id="T1HPV1"/>
<reference evidence="1" key="1">
    <citation type="submission" date="2015-05" db="UniProtKB">
        <authorList>
            <consortium name="EnsemblMetazoa"/>
        </authorList>
    </citation>
    <scope>IDENTIFICATION</scope>
</reference>
<protein>
    <submittedName>
        <fullName evidence="1">Uncharacterized protein</fullName>
    </submittedName>
</protein>
<keyword evidence="2" id="KW-1185">Reference proteome</keyword>
<dbReference type="EMBL" id="ACPB03015294">
    <property type="status" value="NOT_ANNOTATED_CDS"/>
    <property type="molecule type" value="Genomic_DNA"/>
</dbReference>
<evidence type="ECO:0000313" key="2">
    <source>
        <dbReference type="Proteomes" id="UP000015103"/>
    </source>
</evidence>
<organism evidence="1 2">
    <name type="scientific">Rhodnius prolixus</name>
    <name type="common">Triatomid bug</name>
    <dbReference type="NCBI Taxonomy" id="13249"/>
    <lineage>
        <taxon>Eukaryota</taxon>
        <taxon>Metazoa</taxon>
        <taxon>Ecdysozoa</taxon>
        <taxon>Arthropoda</taxon>
        <taxon>Hexapoda</taxon>
        <taxon>Insecta</taxon>
        <taxon>Pterygota</taxon>
        <taxon>Neoptera</taxon>
        <taxon>Paraneoptera</taxon>
        <taxon>Hemiptera</taxon>
        <taxon>Heteroptera</taxon>
        <taxon>Panheteroptera</taxon>
        <taxon>Cimicomorpha</taxon>
        <taxon>Reduviidae</taxon>
        <taxon>Triatominae</taxon>
        <taxon>Rhodnius</taxon>
    </lineage>
</organism>
<sequence length="413" mass="45485">MVKTQDPSLVPMELFIKCLSSCVIKMKEKKLVKSSVDDPNRTKTKVEEKLEFNEKRLVRLPTGNMKHKLGFREKRDEFSKNFGENEATDGPIKSRLNLADVKKKAEHNESEIVDGIEIKIDDSINHLIDIPPTVAQGFIQNGHAKFTTDDDKRNLNKELSLNGNLAPKSKQTDSDMAAASAKFKRQVPNQYGSNNMETPNQNRPVIVKFPAGMPAGTTRARLNLVGSPGQRALSNANVGRLIGNNFYYQRRTAAGDNTGAGGQERIRSNGGFQEGDDTALNGIPADLLPAGLNAGRDQFGVANTDAARADIANRIQGPPTYGRNEAGNLESHGDDYRRIGNRANGRFGSRNVYKSLTNQYGASERTAYGAGVPRNNVYLNEEEPLISEGHAILNAGYPRDFNPPFTNSNQYEY</sequence>
<evidence type="ECO:0000313" key="1">
    <source>
        <dbReference type="EnsemblMetazoa" id="RPRC006075-PA"/>
    </source>
</evidence>
<dbReference type="VEuPathDB" id="VectorBase:RPRC006075"/>
<name>T1HPV1_RHOPR</name>
<dbReference type="Proteomes" id="UP000015103">
    <property type="component" value="Unassembled WGS sequence"/>
</dbReference>
<proteinExistence type="predicted"/>
<dbReference type="HOGENOM" id="CLU_666186_0_0_1"/>
<accession>T1HPV1</accession>
<dbReference type="EnsemblMetazoa" id="RPRC006075-RA">
    <property type="protein sequence ID" value="RPRC006075-PA"/>
    <property type="gene ID" value="RPRC006075"/>
</dbReference>
<dbReference type="AlphaFoldDB" id="T1HPV1"/>